<keyword evidence="4" id="KW-1003">Cell membrane</keyword>
<reference evidence="12 13" key="1">
    <citation type="submission" date="2017-09" db="EMBL/GenBank/DDBJ databases">
        <title>Complete genome sequence of Verrucomicrobial strain HZ-65, isolated from freshwater.</title>
        <authorList>
            <person name="Choi A."/>
        </authorList>
    </citation>
    <scope>NUCLEOTIDE SEQUENCE [LARGE SCALE GENOMIC DNA]</scope>
    <source>
        <strain evidence="12 13">HZ-65</strain>
    </source>
</reference>
<dbReference type="PANTHER" id="PTHR33446:SF2">
    <property type="entry name" value="PROTEIN TONB"/>
    <property type="match status" value="1"/>
</dbReference>
<evidence type="ECO:0000256" key="4">
    <source>
        <dbReference type="ARBA" id="ARBA00022475"/>
    </source>
</evidence>
<feature type="domain" description="TonB C-terminal" evidence="11">
    <location>
        <begin position="32"/>
        <end position="122"/>
    </location>
</feature>
<dbReference type="GO" id="GO:0015031">
    <property type="term" value="P:protein transport"/>
    <property type="evidence" value="ECO:0007669"/>
    <property type="project" value="UniProtKB-KW"/>
</dbReference>
<evidence type="ECO:0000256" key="8">
    <source>
        <dbReference type="ARBA" id="ARBA00022989"/>
    </source>
</evidence>
<evidence type="ECO:0000259" key="11">
    <source>
        <dbReference type="PROSITE" id="PS52015"/>
    </source>
</evidence>
<comment type="similarity">
    <text evidence="2">Belongs to the TonB family.</text>
</comment>
<keyword evidence="10" id="KW-0732">Signal</keyword>
<dbReference type="GO" id="GO:0098797">
    <property type="term" value="C:plasma membrane protein complex"/>
    <property type="evidence" value="ECO:0007669"/>
    <property type="project" value="TreeGrafter"/>
</dbReference>
<gene>
    <name evidence="12" type="ORF">CMV30_06285</name>
</gene>
<dbReference type="NCBIfam" id="TIGR01352">
    <property type="entry name" value="tonB_Cterm"/>
    <property type="match status" value="1"/>
</dbReference>
<keyword evidence="5" id="KW-0997">Cell inner membrane</keyword>
<name>A0A290QI87_9BACT</name>
<dbReference type="OrthoDB" id="190720at2"/>
<evidence type="ECO:0000256" key="9">
    <source>
        <dbReference type="ARBA" id="ARBA00023136"/>
    </source>
</evidence>
<keyword evidence="9" id="KW-0472">Membrane</keyword>
<evidence type="ECO:0000256" key="7">
    <source>
        <dbReference type="ARBA" id="ARBA00022927"/>
    </source>
</evidence>
<feature type="signal peptide" evidence="10">
    <location>
        <begin position="1"/>
        <end position="27"/>
    </location>
</feature>
<dbReference type="Proteomes" id="UP000217265">
    <property type="component" value="Chromosome"/>
</dbReference>
<evidence type="ECO:0000313" key="13">
    <source>
        <dbReference type="Proteomes" id="UP000217265"/>
    </source>
</evidence>
<dbReference type="AlphaFoldDB" id="A0A290QI87"/>
<evidence type="ECO:0000256" key="2">
    <source>
        <dbReference type="ARBA" id="ARBA00006555"/>
    </source>
</evidence>
<accession>A0A290QI87</accession>
<dbReference type="Pfam" id="PF03544">
    <property type="entry name" value="TonB_C"/>
    <property type="match status" value="1"/>
</dbReference>
<dbReference type="PANTHER" id="PTHR33446">
    <property type="entry name" value="PROTEIN TONB-RELATED"/>
    <property type="match status" value="1"/>
</dbReference>
<keyword evidence="13" id="KW-1185">Reference proteome</keyword>
<dbReference type="GO" id="GO:0031992">
    <property type="term" value="F:energy transducer activity"/>
    <property type="evidence" value="ECO:0007669"/>
    <property type="project" value="TreeGrafter"/>
</dbReference>
<dbReference type="EMBL" id="CP023344">
    <property type="protein sequence ID" value="ATC63592.1"/>
    <property type="molecule type" value="Genomic_DNA"/>
</dbReference>
<feature type="chain" id="PRO_5013058543" description="TonB C-terminal domain-containing protein" evidence="10">
    <location>
        <begin position="28"/>
        <end position="122"/>
    </location>
</feature>
<keyword evidence="8" id="KW-1133">Transmembrane helix</keyword>
<comment type="subcellular location">
    <subcellularLocation>
        <location evidence="1">Cell inner membrane</location>
        <topology evidence="1">Single-pass membrane protein</topology>
        <orientation evidence="1">Periplasmic side</orientation>
    </subcellularLocation>
</comment>
<dbReference type="SUPFAM" id="SSF74653">
    <property type="entry name" value="TolA/TonB C-terminal domain"/>
    <property type="match status" value="1"/>
</dbReference>
<keyword evidence="6" id="KW-0812">Transmembrane</keyword>
<keyword evidence="3" id="KW-0813">Transport</keyword>
<evidence type="ECO:0000256" key="10">
    <source>
        <dbReference type="SAM" id="SignalP"/>
    </source>
</evidence>
<evidence type="ECO:0000313" key="12">
    <source>
        <dbReference type="EMBL" id="ATC63592.1"/>
    </source>
</evidence>
<protein>
    <recommendedName>
        <fullName evidence="11">TonB C-terminal domain-containing protein</fullName>
    </recommendedName>
</protein>
<dbReference type="GO" id="GO:0055085">
    <property type="term" value="P:transmembrane transport"/>
    <property type="evidence" value="ECO:0007669"/>
    <property type="project" value="InterPro"/>
</dbReference>
<dbReference type="Gene3D" id="3.30.1150.10">
    <property type="match status" value="1"/>
</dbReference>
<dbReference type="InterPro" id="IPR037682">
    <property type="entry name" value="TonB_C"/>
</dbReference>
<dbReference type="InterPro" id="IPR051045">
    <property type="entry name" value="TonB-dependent_transducer"/>
</dbReference>
<dbReference type="KEGG" id="vbh:CMV30_06285"/>
<evidence type="ECO:0000256" key="3">
    <source>
        <dbReference type="ARBA" id="ARBA00022448"/>
    </source>
</evidence>
<organism evidence="12 13">
    <name type="scientific">Nibricoccus aquaticus</name>
    <dbReference type="NCBI Taxonomy" id="2576891"/>
    <lineage>
        <taxon>Bacteria</taxon>
        <taxon>Pseudomonadati</taxon>
        <taxon>Verrucomicrobiota</taxon>
        <taxon>Opitutia</taxon>
        <taxon>Opitutales</taxon>
        <taxon>Opitutaceae</taxon>
        <taxon>Nibricoccus</taxon>
    </lineage>
</organism>
<evidence type="ECO:0000256" key="6">
    <source>
        <dbReference type="ARBA" id="ARBA00022692"/>
    </source>
</evidence>
<dbReference type="RefSeq" id="WP_096055224.1">
    <property type="nucleotide sequence ID" value="NZ_CP023344.1"/>
</dbReference>
<dbReference type="PROSITE" id="PS52015">
    <property type="entry name" value="TONB_CTD"/>
    <property type="match status" value="1"/>
</dbReference>
<keyword evidence="7" id="KW-0653">Protein transport</keyword>
<proteinExistence type="inferred from homology"/>
<dbReference type="InterPro" id="IPR006260">
    <property type="entry name" value="TonB/TolA_C"/>
</dbReference>
<sequence length="122" mass="12694">MNIKSLLSKTLALSLLAGSLAVATVSAAEEAAFDVRPVPVKTPPPQFPSDMQRQGVSGVVAVRVVIDETGGVSECSVSKSSHTEFEQAALNAVKNWKFKPASKGGVAVKASVVIPIKFSVET</sequence>
<evidence type="ECO:0000256" key="5">
    <source>
        <dbReference type="ARBA" id="ARBA00022519"/>
    </source>
</evidence>
<evidence type="ECO:0000256" key="1">
    <source>
        <dbReference type="ARBA" id="ARBA00004383"/>
    </source>
</evidence>